<organism evidence="2 3">
    <name type="scientific">Caenorhabditis angaria</name>
    <dbReference type="NCBI Taxonomy" id="860376"/>
    <lineage>
        <taxon>Eukaryota</taxon>
        <taxon>Metazoa</taxon>
        <taxon>Ecdysozoa</taxon>
        <taxon>Nematoda</taxon>
        <taxon>Chromadorea</taxon>
        <taxon>Rhabditida</taxon>
        <taxon>Rhabditina</taxon>
        <taxon>Rhabditomorpha</taxon>
        <taxon>Rhabditoidea</taxon>
        <taxon>Rhabditidae</taxon>
        <taxon>Peloderinae</taxon>
        <taxon>Caenorhabditis</taxon>
    </lineage>
</organism>
<keyword evidence="3" id="KW-1185">Reference proteome</keyword>
<evidence type="ECO:0000256" key="1">
    <source>
        <dbReference type="SAM" id="MobiDB-lite"/>
    </source>
</evidence>
<comment type="caution">
    <text evidence="2">The sequence shown here is derived from an EMBL/GenBank/DDBJ whole genome shotgun (WGS) entry which is preliminary data.</text>
</comment>
<gene>
    <name evidence="2" type="ORF">CAMP_LOCUS3804</name>
</gene>
<dbReference type="AlphaFoldDB" id="A0A9P1I800"/>
<feature type="compositionally biased region" description="Low complexity" evidence="1">
    <location>
        <begin position="254"/>
        <end position="278"/>
    </location>
</feature>
<feature type="region of interest" description="Disordered" evidence="1">
    <location>
        <begin position="221"/>
        <end position="296"/>
    </location>
</feature>
<protein>
    <submittedName>
        <fullName evidence="2">Uncharacterized protein</fullName>
    </submittedName>
</protein>
<feature type="compositionally biased region" description="Low complexity" evidence="1">
    <location>
        <begin position="224"/>
        <end position="246"/>
    </location>
</feature>
<reference evidence="2" key="1">
    <citation type="submission" date="2022-11" db="EMBL/GenBank/DDBJ databases">
        <authorList>
            <person name="Kikuchi T."/>
        </authorList>
    </citation>
    <scope>NUCLEOTIDE SEQUENCE</scope>
    <source>
        <strain evidence="2">PS1010</strain>
    </source>
</reference>
<accession>A0A9P1I800</accession>
<sequence>METLDIDSDYGVHKDQLRRSINATEKAIDVIRDGDLARRQVSLELRDLQLTMHEDLERIRGEMSEFDNKLNSERIESAKWMDKKVKEAKKTADEALRSSTLLKDVQLLEKKVDILKESVINVNRAYFKYQKNVDMKDLKNQITEMVYRTEKKERDLLNQFDGTNLEEKSEVILRGAIEGLLGLQATNPQFLKEARSLAAELRVYRDAAANNNLFNLISKEDNESVQSESTSESASSVPFSNSTSFKSSEDKSETTSSAASSASTSSYTTASASTSKSSKASKKKSSKKSTSSNVTI</sequence>
<name>A0A9P1I800_9PELO</name>
<dbReference type="EMBL" id="CANHGI010000002">
    <property type="protein sequence ID" value="CAI5441167.1"/>
    <property type="molecule type" value="Genomic_DNA"/>
</dbReference>
<dbReference type="Proteomes" id="UP001152747">
    <property type="component" value="Unassembled WGS sequence"/>
</dbReference>
<proteinExistence type="predicted"/>
<dbReference type="OrthoDB" id="5818622at2759"/>
<evidence type="ECO:0000313" key="3">
    <source>
        <dbReference type="Proteomes" id="UP001152747"/>
    </source>
</evidence>
<evidence type="ECO:0000313" key="2">
    <source>
        <dbReference type="EMBL" id="CAI5441167.1"/>
    </source>
</evidence>